<dbReference type="GO" id="GO:0030163">
    <property type="term" value="P:protein catabolic process"/>
    <property type="evidence" value="ECO:0007669"/>
    <property type="project" value="UniProtKB-ARBA"/>
</dbReference>
<reference evidence="3 4" key="1">
    <citation type="submission" date="2024-04" db="EMBL/GenBank/DDBJ databases">
        <authorList>
            <person name="Rising A."/>
            <person name="Reimegard J."/>
            <person name="Sonavane S."/>
            <person name="Akerstrom W."/>
            <person name="Nylinder S."/>
            <person name="Hedman E."/>
            <person name="Kallberg Y."/>
        </authorList>
    </citation>
    <scope>NUCLEOTIDE SEQUENCE [LARGE SCALE GENOMIC DNA]</scope>
</reference>
<feature type="domain" description="BTB" evidence="1">
    <location>
        <begin position="336"/>
        <end position="402"/>
    </location>
</feature>
<gene>
    <name evidence="3" type="ORF">LARSCL_LOCUS11248</name>
</gene>
<dbReference type="InterPro" id="IPR002083">
    <property type="entry name" value="MATH/TRAF_dom"/>
</dbReference>
<dbReference type="Proteomes" id="UP001497382">
    <property type="component" value="Unassembled WGS sequence"/>
</dbReference>
<dbReference type="AlphaFoldDB" id="A0AAV2AA89"/>
<evidence type="ECO:0000313" key="3">
    <source>
        <dbReference type="EMBL" id="CAL1280887.1"/>
    </source>
</evidence>
<dbReference type="InterPro" id="IPR000210">
    <property type="entry name" value="BTB/POZ_dom"/>
</dbReference>
<proteinExistence type="predicted"/>
<dbReference type="CDD" id="cd14733">
    <property type="entry name" value="BACK"/>
    <property type="match status" value="1"/>
</dbReference>
<keyword evidence="4" id="KW-1185">Reference proteome</keyword>
<feature type="domain" description="MATH" evidence="2">
    <location>
        <begin position="14"/>
        <end position="134"/>
    </location>
</feature>
<dbReference type="SUPFAM" id="SSF49599">
    <property type="entry name" value="TRAF domain-like"/>
    <property type="match status" value="1"/>
</dbReference>
<dbReference type="PROSITE" id="PS50097">
    <property type="entry name" value="BTB"/>
    <property type="match status" value="1"/>
</dbReference>
<organism evidence="3 4">
    <name type="scientific">Larinioides sclopetarius</name>
    <dbReference type="NCBI Taxonomy" id="280406"/>
    <lineage>
        <taxon>Eukaryota</taxon>
        <taxon>Metazoa</taxon>
        <taxon>Ecdysozoa</taxon>
        <taxon>Arthropoda</taxon>
        <taxon>Chelicerata</taxon>
        <taxon>Arachnida</taxon>
        <taxon>Araneae</taxon>
        <taxon>Araneomorphae</taxon>
        <taxon>Entelegynae</taxon>
        <taxon>Araneoidea</taxon>
        <taxon>Araneidae</taxon>
        <taxon>Larinioides</taxon>
    </lineage>
</organism>
<dbReference type="PROSITE" id="PS50144">
    <property type="entry name" value="MATH"/>
    <property type="match status" value="1"/>
</dbReference>
<dbReference type="Gene3D" id="1.25.40.420">
    <property type="match status" value="1"/>
</dbReference>
<dbReference type="EMBL" id="CAXIEN010000137">
    <property type="protein sequence ID" value="CAL1280887.1"/>
    <property type="molecule type" value="Genomic_DNA"/>
</dbReference>
<comment type="caution">
    <text evidence="3">The sequence shown here is derived from an EMBL/GenBank/DDBJ whole genome shotgun (WGS) entry which is preliminary data.</text>
</comment>
<name>A0AAV2AA89_9ARAC</name>
<evidence type="ECO:0000259" key="1">
    <source>
        <dbReference type="PROSITE" id="PS50097"/>
    </source>
</evidence>
<dbReference type="InterPro" id="IPR011333">
    <property type="entry name" value="SKP1/BTB/POZ_sf"/>
</dbReference>
<sequence length="502" mass="57900">MGAATSITEGRKAHFTYVWAIENIFALTVGTSPAFTIKSMEMTKWTLRLNVSTSDIILRLYREEEDDGPEKIGIVYELSVLNDDGLPLIRRIGTYTFLRGRHGGMQNFIKKDDVFSRRKEEFLPTEVLTIRCRMWKKGVETLKPDVSFARTRMGMDRHCFVWAIKDFSTLPLKHKMTRMLKSNSEGSPELALILSLRKHFGIINVCIDMDCGDMTKSCAVKGEISLLDAEGASVDSVKFYRYLSRRHINLCRKFFVIQKLPTHKTILLPNDVLSLRCEFEILYGIVWSKMETCAELESAIDTDVRKRRIKEIVESVTNSCPFRQNVREYLEDGIFSDVALRADAETFQVHKIILSSRSPVFEAMFTNDMKETNEFIDIPDMDSGTLRSLLLYIYKNEVPEVEWEKTANLLKAADMYELLELKKLCSNILKSHISRANVCCLLFLADTHHYEELHKAVLNFISKNLDIFSSDAWEIFKKENSELAMDTMERIVYNVANSNQRM</sequence>
<dbReference type="InterPro" id="IPR008974">
    <property type="entry name" value="TRAF-like"/>
</dbReference>
<evidence type="ECO:0008006" key="5">
    <source>
        <dbReference type="Google" id="ProtNLM"/>
    </source>
</evidence>
<dbReference type="PANTHER" id="PTHR24413">
    <property type="entry name" value="SPECKLE-TYPE POZ PROTEIN"/>
    <property type="match status" value="1"/>
</dbReference>
<protein>
    <recommendedName>
        <fullName evidence="5">Speckle-type POZ protein</fullName>
    </recommendedName>
</protein>
<evidence type="ECO:0000259" key="2">
    <source>
        <dbReference type="PROSITE" id="PS50144"/>
    </source>
</evidence>
<dbReference type="SUPFAM" id="SSF54695">
    <property type="entry name" value="POZ domain"/>
    <property type="match status" value="1"/>
</dbReference>
<dbReference type="Gene3D" id="3.30.710.10">
    <property type="entry name" value="Potassium Channel Kv1.1, Chain A"/>
    <property type="match status" value="1"/>
</dbReference>
<dbReference type="SMART" id="SM00225">
    <property type="entry name" value="BTB"/>
    <property type="match status" value="1"/>
</dbReference>
<dbReference type="Gene3D" id="2.60.210.10">
    <property type="entry name" value="Apoptosis, Tumor Necrosis Factor Receptor Associated Protein 2, Chain A"/>
    <property type="match status" value="1"/>
</dbReference>
<dbReference type="Pfam" id="PF00651">
    <property type="entry name" value="BTB"/>
    <property type="match status" value="1"/>
</dbReference>
<accession>A0AAV2AA89</accession>
<evidence type="ECO:0000313" key="4">
    <source>
        <dbReference type="Proteomes" id="UP001497382"/>
    </source>
</evidence>